<dbReference type="PANTHER" id="PTHR43165">
    <property type="entry name" value="METALLOPHOSPHOESTERASE"/>
    <property type="match status" value="1"/>
</dbReference>
<dbReference type="PANTHER" id="PTHR43165:SF1">
    <property type="entry name" value="PHOSPHODIESTERASE MJ0936"/>
    <property type="match status" value="1"/>
</dbReference>
<dbReference type="GO" id="GO:0046872">
    <property type="term" value="F:metal ion binding"/>
    <property type="evidence" value="ECO:0007669"/>
    <property type="project" value="UniProtKB-KW"/>
</dbReference>
<evidence type="ECO:0000313" key="5">
    <source>
        <dbReference type="Proteomes" id="UP000193355"/>
    </source>
</evidence>
<dbReference type="CDD" id="cd00841">
    <property type="entry name" value="MPP_YfcE"/>
    <property type="match status" value="1"/>
</dbReference>
<dbReference type="Gene3D" id="3.60.21.10">
    <property type="match status" value="1"/>
</dbReference>
<dbReference type="EC" id="3.1.4.-" evidence="2"/>
<feature type="domain" description="Calcineurin-like phosphoesterase" evidence="3">
    <location>
        <begin position="3"/>
        <end position="156"/>
    </location>
</feature>
<gene>
    <name evidence="4" type="ORF">SAMN06275492_1493</name>
</gene>
<dbReference type="EMBL" id="FXBB01000049">
    <property type="protein sequence ID" value="SMG49374.1"/>
    <property type="molecule type" value="Genomic_DNA"/>
</dbReference>
<dbReference type="Pfam" id="PF12850">
    <property type="entry name" value="Metallophos_2"/>
    <property type="match status" value="1"/>
</dbReference>
<dbReference type="AlphaFoldDB" id="A0A1X7L7E2"/>
<comment type="cofactor">
    <cofactor evidence="2">
        <name>a divalent metal cation</name>
        <dbReference type="ChEBI" id="CHEBI:60240"/>
    </cofactor>
</comment>
<dbReference type="InterPro" id="IPR053193">
    <property type="entry name" value="MetalloPDE_YfcE-like"/>
</dbReference>
<evidence type="ECO:0000256" key="1">
    <source>
        <dbReference type="ARBA" id="ARBA00008950"/>
    </source>
</evidence>
<evidence type="ECO:0000313" key="4">
    <source>
        <dbReference type="EMBL" id="SMG49374.1"/>
    </source>
</evidence>
<dbReference type="Proteomes" id="UP000193355">
    <property type="component" value="Unassembled WGS sequence"/>
</dbReference>
<protein>
    <recommendedName>
        <fullName evidence="2">Phosphoesterase</fullName>
        <ecNumber evidence="2">3.1.4.-</ecNumber>
    </recommendedName>
</protein>
<dbReference type="InterPro" id="IPR041802">
    <property type="entry name" value="MPP_YfcE"/>
</dbReference>
<dbReference type="STRING" id="561720.SAMN06275492_1493"/>
<comment type="similarity">
    <text evidence="1 2">Belongs to the metallophosphoesterase superfamily. YfcE family.</text>
</comment>
<dbReference type="GO" id="GO:0016787">
    <property type="term" value="F:hydrolase activity"/>
    <property type="evidence" value="ECO:0007669"/>
    <property type="project" value="UniProtKB-UniRule"/>
</dbReference>
<dbReference type="SUPFAM" id="SSF56300">
    <property type="entry name" value="Metallo-dependent phosphatases"/>
    <property type="match status" value="1"/>
</dbReference>
<dbReference type="InterPro" id="IPR000979">
    <property type="entry name" value="Phosphodiesterase_MJ0936/Vps29"/>
</dbReference>
<reference evidence="5" key="1">
    <citation type="submission" date="2017-04" db="EMBL/GenBank/DDBJ databases">
        <authorList>
            <person name="Varghese N."/>
            <person name="Submissions S."/>
        </authorList>
    </citation>
    <scope>NUCLEOTIDE SEQUENCE [LARGE SCALE GENOMIC DNA]</scope>
    <source>
        <strain evidence="5">USBA 82</strain>
    </source>
</reference>
<evidence type="ECO:0000259" key="3">
    <source>
        <dbReference type="Pfam" id="PF12850"/>
    </source>
</evidence>
<accession>A0A1X7L7E2</accession>
<dbReference type="InterPro" id="IPR029052">
    <property type="entry name" value="Metallo-depent_PP-like"/>
</dbReference>
<proteinExistence type="inferred from homology"/>
<dbReference type="NCBIfam" id="TIGR00040">
    <property type="entry name" value="yfcE"/>
    <property type="match status" value="1"/>
</dbReference>
<organism evidence="4 5">
    <name type="scientific">Dethiosulfovibrio salsuginis</name>
    <dbReference type="NCBI Taxonomy" id="561720"/>
    <lineage>
        <taxon>Bacteria</taxon>
        <taxon>Thermotogati</taxon>
        <taxon>Synergistota</taxon>
        <taxon>Synergistia</taxon>
        <taxon>Synergistales</taxon>
        <taxon>Dethiosulfovibrionaceae</taxon>
        <taxon>Dethiosulfovibrio</taxon>
    </lineage>
</organism>
<dbReference type="InterPro" id="IPR024654">
    <property type="entry name" value="Calcineurin-like_PHP_lpxH"/>
</dbReference>
<name>A0A1X7L7E2_9BACT</name>
<keyword evidence="2" id="KW-0479">Metal-binding</keyword>
<sequence length="173" mass="19447">MARIGVISDTHGDLHCWQKARGLWGDLEMILHCGDVLSHPETEGSFYLAQEIRSLSIPFYVARGNCDRGMDREKIGRSFEPTLELKWMGRSILMAHGHDFSSVREIALLRTPNIVLTGHTHIASLVRERGTIYMNPGSASAPRGRDPASIAIITEEDLSIVTLEGFILHRERW</sequence>
<keyword evidence="5" id="KW-1185">Reference proteome</keyword>
<dbReference type="RefSeq" id="WP_085545620.1">
    <property type="nucleotide sequence ID" value="NZ_FXBB01000049.1"/>
</dbReference>
<evidence type="ECO:0000256" key="2">
    <source>
        <dbReference type="RuleBase" id="RU362039"/>
    </source>
</evidence>
<dbReference type="OrthoDB" id="9800565at2"/>